<dbReference type="NCBIfam" id="NF041366">
    <property type="entry name" value="GntA_guanitoxin"/>
    <property type="match status" value="1"/>
</dbReference>
<proteinExistence type="predicted"/>
<protein>
    <submittedName>
        <fullName evidence="1">Guanitoxin biosynthesis heme-dependent pre-guanitoxin N-hydroxylase GntA</fullName>
    </submittedName>
</protein>
<evidence type="ECO:0000313" key="2">
    <source>
        <dbReference type="Proteomes" id="UP001596405"/>
    </source>
</evidence>
<dbReference type="Pfam" id="PF08892">
    <property type="entry name" value="YqcI_YcgG"/>
    <property type="match status" value="1"/>
</dbReference>
<reference evidence="2" key="1">
    <citation type="journal article" date="2019" name="Int. J. Syst. Evol. Microbiol.">
        <title>The Global Catalogue of Microorganisms (GCM) 10K type strain sequencing project: providing services to taxonomists for standard genome sequencing and annotation.</title>
        <authorList>
            <consortium name="The Broad Institute Genomics Platform"/>
            <consortium name="The Broad Institute Genome Sequencing Center for Infectious Disease"/>
            <person name="Wu L."/>
            <person name="Ma J."/>
        </authorList>
    </citation>
    <scope>NUCLEOTIDE SEQUENCE [LARGE SCALE GENOMIC DNA]</scope>
    <source>
        <strain evidence="2">CGMCC 4.7393</strain>
    </source>
</reference>
<evidence type="ECO:0000313" key="1">
    <source>
        <dbReference type="EMBL" id="MFC6997956.1"/>
    </source>
</evidence>
<dbReference type="EMBL" id="JBHSYQ010000004">
    <property type="protein sequence ID" value="MFC6997956.1"/>
    <property type="molecule type" value="Genomic_DNA"/>
</dbReference>
<dbReference type="Proteomes" id="UP001596405">
    <property type="component" value="Unassembled WGS sequence"/>
</dbReference>
<sequence>MNPENKEPTTYFAPEQLAEVTDSRGQSIYQLFQEKVTDPEYPCVGAKAAVNSNQFRIGLYGEMGTAQTTQALAQDLKKYITETLEADSEYMTMLAVFTDAPQDELQFEQKLWQQLQALHDSEKQTQTWAPEVSDNPADENFSFSFNGTSFFIVGLHPQASRKARRMEFTAMAFNLHRQFEQLREKGVYDNMKKVIRERDMAYDGSINPMLSDFGDGLEAPQYSGRQVDDSWKCPFLAGK</sequence>
<dbReference type="RefSeq" id="WP_066625491.1">
    <property type="nucleotide sequence ID" value="NZ_JBHSYQ010000004.1"/>
</dbReference>
<accession>A0ABW2DJF2</accession>
<gene>
    <name evidence="1" type="primary">gntA</name>
    <name evidence="1" type="ORF">ACFQHR_09975</name>
</gene>
<keyword evidence="2" id="KW-1185">Reference proteome</keyword>
<name>A0ABW2DJF2_9BACT</name>
<dbReference type="InterPro" id="IPR014988">
    <property type="entry name" value="Uncharacterised_YqcI/YcgG"/>
</dbReference>
<dbReference type="PANTHER" id="PTHR40045:SF1">
    <property type="entry name" value="YQCI_YCGG FAMILY PROTEIN"/>
    <property type="match status" value="1"/>
</dbReference>
<comment type="caution">
    <text evidence="1">The sequence shown here is derived from an EMBL/GenBank/DDBJ whole genome shotgun (WGS) entry which is preliminary data.</text>
</comment>
<organism evidence="1 2">
    <name type="scientific">Rufibacter roseus</name>
    <dbReference type="NCBI Taxonomy" id="1567108"/>
    <lineage>
        <taxon>Bacteria</taxon>
        <taxon>Pseudomonadati</taxon>
        <taxon>Bacteroidota</taxon>
        <taxon>Cytophagia</taxon>
        <taxon>Cytophagales</taxon>
        <taxon>Hymenobacteraceae</taxon>
        <taxon>Rufibacter</taxon>
    </lineage>
</organism>
<dbReference type="PANTHER" id="PTHR40045">
    <property type="entry name" value="YCGG FAMILY PROTEIN"/>
    <property type="match status" value="1"/>
</dbReference>